<dbReference type="PANTHER" id="PTHR46637:SF1">
    <property type="entry name" value="BLL5188 PROTEIN"/>
    <property type="match status" value="1"/>
</dbReference>
<evidence type="ECO:0000313" key="3">
    <source>
        <dbReference type="Proteomes" id="UP000677537"/>
    </source>
</evidence>
<accession>A0A940MX71</accession>
<name>A0A940MX71_9PROT</name>
<reference evidence="2" key="1">
    <citation type="submission" date="2021-03" db="EMBL/GenBank/DDBJ databases">
        <authorList>
            <person name="So Y."/>
        </authorList>
    </citation>
    <scope>NUCLEOTIDE SEQUENCE</scope>
    <source>
        <strain evidence="2">SG15</strain>
    </source>
</reference>
<evidence type="ECO:0000313" key="2">
    <source>
        <dbReference type="EMBL" id="MBP0492474.1"/>
    </source>
</evidence>
<dbReference type="PANTHER" id="PTHR46637">
    <property type="entry name" value="TIS1421-TRANSPOSASE PROTEIN A"/>
    <property type="match status" value="1"/>
</dbReference>
<proteinExistence type="predicted"/>
<protein>
    <submittedName>
        <fullName evidence="2">Transposase</fullName>
    </submittedName>
</protein>
<dbReference type="RefSeq" id="WP_209372047.1">
    <property type="nucleotide sequence ID" value="NZ_JAGIZA010000003.1"/>
</dbReference>
<gene>
    <name evidence="2" type="ORF">J5Y10_06755</name>
</gene>
<sequence length="202" mass="22530">MSHSSAGLTPPRPWTPLTDDAWVALLPYVFPCSPQGRRIADLRARMNAIFHLASTPGDPWRTLPPEYGSAQTIARYFRRLTHAGLWHRLLETLADPALAPNHPLRAIEYAICRATRRAARLGGMPLLLLIRKLGLRTALNGPPWLLPDPLLSEMLARALPTRLPTTRAALAALKPRLKAIAWLEKAALGRRSMPRVVRFGWP</sequence>
<comment type="caution">
    <text evidence="2">The sequence shown here is derived from an EMBL/GenBank/DDBJ whole genome shotgun (WGS) entry which is preliminary data.</text>
</comment>
<evidence type="ECO:0000259" key="1">
    <source>
        <dbReference type="Pfam" id="PF13340"/>
    </source>
</evidence>
<dbReference type="Pfam" id="PF13340">
    <property type="entry name" value="DUF4096"/>
    <property type="match status" value="1"/>
</dbReference>
<dbReference type="InterPro" id="IPR052909">
    <property type="entry name" value="Transposase_6_like"/>
</dbReference>
<dbReference type="AlphaFoldDB" id="A0A940MX71"/>
<dbReference type="Proteomes" id="UP000677537">
    <property type="component" value="Unassembled WGS sequence"/>
</dbReference>
<organism evidence="2 3">
    <name type="scientific">Roseomonas indoligenes</name>
    <dbReference type="NCBI Taxonomy" id="2820811"/>
    <lineage>
        <taxon>Bacteria</taxon>
        <taxon>Pseudomonadati</taxon>
        <taxon>Pseudomonadota</taxon>
        <taxon>Alphaproteobacteria</taxon>
        <taxon>Acetobacterales</taxon>
        <taxon>Roseomonadaceae</taxon>
        <taxon>Roseomonas</taxon>
    </lineage>
</organism>
<dbReference type="EMBL" id="JAGIZA010000003">
    <property type="protein sequence ID" value="MBP0492474.1"/>
    <property type="molecule type" value="Genomic_DNA"/>
</dbReference>
<keyword evidence="3" id="KW-1185">Reference proteome</keyword>
<dbReference type="InterPro" id="IPR025161">
    <property type="entry name" value="IS402-like_dom"/>
</dbReference>
<feature type="domain" description="Insertion element IS402-like" evidence="1">
    <location>
        <begin position="17"/>
        <end position="89"/>
    </location>
</feature>